<dbReference type="EMBL" id="BONK01000005">
    <property type="protein sequence ID" value="GIG21171.1"/>
    <property type="molecule type" value="Genomic_DNA"/>
</dbReference>
<protein>
    <recommendedName>
        <fullName evidence="7">GPP34 family phosphoprotein</fullName>
    </recommendedName>
</protein>
<gene>
    <name evidence="5" type="ORF">Cch01nite_18950</name>
</gene>
<dbReference type="AlphaFoldDB" id="A0A919U196"/>
<evidence type="ECO:0000313" key="6">
    <source>
        <dbReference type="Proteomes" id="UP000632740"/>
    </source>
</evidence>
<accession>A0A919U196</accession>
<dbReference type="GO" id="GO:0005829">
    <property type="term" value="C:cytosol"/>
    <property type="evidence" value="ECO:0007669"/>
    <property type="project" value="TreeGrafter"/>
</dbReference>
<name>A0A919U196_9CELL</name>
<sequence>MLLIEDVLLLLTDDTTGRPALDGTRFDLVLAGAVLLDLAMHHRVDVTAPGHPVGKGRVVVVDGSPTGDALLDVALARVAGTKPRRAKDLLGPLKKGLRPVVVDRLAHAGFLRRRDEKALGLFPVTRWSVVDATHETEVRAGLRDVLVVGRTPTDREAALVSLLHSVDKVPAVVGPVDLSRGELRRRARTIAQGEFAGEAVRRAITAMNAAVTAAVTAATVAASSGT</sequence>
<keyword evidence="4" id="KW-0472">Membrane</keyword>
<reference evidence="5" key="1">
    <citation type="submission" date="2021-01" db="EMBL/GenBank/DDBJ databases">
        <title>Whole genome shotgun sequence of Cellulomonas chitinilytica NBRC 110799.</title>
        <authorList>
            <person name="Komaki H."/>
            <person name="Tamura T."/>
        </authorList>
    </citation>
    <scope>NUCLEOTIDE SEQUENCE</scope>
    <source>
        <strain evidence="5">NBRC 110799</strain>
    </source>
</reference>
<dbReference type="GO" id="GO:0007030">
    <property type="term" value="P:Golgi organization"/>
    <property type="evidence" value="ECO:0007669"/>
    <property type="project" value="TreeGrafter"/>
</dbReference>
<keyword evidence="3" id="KW-0446">Lipid-binding</keyword>
<dbReference type="GO" id="GO:0043001">
    <property type="term" value="P:Golgi to plasma membrane protein transport"/>
    <property type="evidence" value="ECO:0007669"/>
    <property type="project" value="TreeGrafter"/>
</dbReference>
<evidence type="ECO:0000256" key="1">
    <source>
        <dbReference type="ARBA" id="ARBA00004255"/>
    </source>
</evidence>
<evidence type="ECO:0000256" key="2">
    <source>
        <dbReference type="ARBA" id="ARBA00023034"/>
    </source>
</evidence>
<dbReference type="PANTHER" id="PTHR12704:SF2">
    <property type="entry name" value="GOLGI PHOSPHOPROTEIN 3 HOMOLOG SAURON"/>
    <property type="match status" value="1"/>
</dbReference>
<evidence type="ECO:0008006" key="7">
    <source>
        <dbReference type="Google" id="ProtNLM"/>
    </source>
</evidence>
<organism evidence="5 6">
    <name type="scientific">Cellulomonas chitinilytica</name>
    <dbReference type="NCBI Taxonomy" id="398759"/>
    <lineage>
        <taxon>Bacteria</taxon>
        <taxon>Bacillati</taxon>
        <taxon>Actinomycetota</taxon>
        <taxon>Actinomycetes</taxon>
        <taxon>Micrococcales</taxon>
        <taxon>Cellulomonadaceae</taxon>
        <taxon>Cellulomonas</taxon>
    </lineage>
</organism>
<dbReference type="GO" id="GO:0012505">
    <property type="term" value="C:endomembrane system"/>
    <property type="evidence" value="ECO:0007669"/>
    <property type="project" value="UniProtKB-ARBA"/>
</dbReference>
<dbReference type="GO" id="GO:0070273">
    <property type="term" value="F:phosphatidylinositol-4-phosphate binding"/>
    <property type="evidence" value="ECO:0007669"/>
    <property type="project" value="InterPro"/>
</dbReference>
<comment type="subcellular location">
    <subcellularLocation>
        <location evidence="1">Golgi apparatus membrane</location>
        <topology evidence="1">Peripheral membrane protein</topology>
        <orientation evidence="1">Cytoplasmic side</orientation>
    </subcellularLocation>
</comment>
<evidence type="ECO:0000256" key="4">
    <source>
        <dbReference type="ARBA" id="ARBA00023136"/>
    </source>
</evidence>
<keyword evidence="2" id="KW-0333">Golgi apparatus</keyword>
<dbReference type="InterPro" id="IPR038261">
    <property type="entry name" value="GPP34-like_sf"/>
</dbReference>
<dbReference type="GO" id="GO:0006890">
    <property type="term" value="P:retrograde vesicle-mediated transport, Golgi to endoplasmic reticulum"/>
    <property type="evidence" value="ECO:0007669"/>
    <property type="project" value="TreeGrafter"/>
</dbReference>
<dbReference type="RefSeq" id="WP_203751970.1">
    <property type="nucleotide sequence ID" value="NZ_BONK01000005.1"/>
</dbReference>
<dbReference type="GO" id="GO:0048194">
    <property type="term" value="P:Golgi vesicle budding"/>
    <property type="evidence" value="ECO:0007669"/>
    <property type="project" value="TreeGrafter"/>
</dbReference>
<dbReference type="PANTHER" id="PTHR12704">
    <property type="entry name" value="TRANS-GOLGI PROTEIN GMX33"/>
    <property type="match status" value="1"/>
</dbReference>
<evidence type="ECO:0000256" key="3">
    <source>
        <dbReference type="ARBA" id="ARBA00023121"/>
    </source>
</evidence>
<dbReference type="Gene3D" id="1.10.3630.10">
    <property type="entry name" value="yeast vps74-n-term truncation variant domain like"/>
    <property type="match status" value="1"/>
</dbReference>
<evidence type="ECO:0000313" key="5">
    <source>
        <dbReference type="EMBL" id="GIG21171.1"/>
    </source>
</evidence>
<comment type="caution">
    <text evidence="5">The sequence shown here is derived from an EMBL/GenBank/DDBJ whole genome shotgun (WGS) entry which is preliminary data.</text>
</comment>
<dbReference type="InterPro" id="IPR008628">
    <property type="entry name" value="GPP34-like"/>
</dbReference>
<proteinExistence type="predicted"/>
<dbReference type="Proteomes" id="UP000632740">
    <property type="component" value="Unassembled WGS sequence"/>
</dbReference>
<keyword evidence="6" id="KW-1185">Reference proteome</keyword>
<dbReference type="Pfam" id="PF05719">
    <property type="entry name" value="GPP34"/>
    <property type="match status" value="1"/>
</dbReference>